<organism evidence="1 2">
    <name type="scientific">Virgibacillus salarius</name>
    <dbReference type="NCBI Taxonomy" id="447199"/>
    <lineage>
        <taxon>Bacteria</taxon>
        <taxon>Bacillati</taxon>
        <taxon>Bacillota</taxon>
        <taxon>Bacilli</taxon>
        <taxon>Bacillales</taxon>
        <taxon>Bacillaceae</taxon>
        <taxon>Virgibacillus</taxon>
    </lineage>
</organism>
<reference evidence="1" key="1">
    <citation type="submission" date="2021-04" db="EMBL/GenBank/DDBJ databases">
        <title>Isolation and polyphasic classification of algal microorganism.</title>
        <authorList>
            <person name="Wang S."/>
        </authorList>
    </citation>
    <scope>NUCLEOTIDE SEQUENCE</scope>
    <source>
        <strain evidence="1">720a</strain>
    </source>
</reference>
<comment type="caution">
    <text evidence="1">The sequence shown here is derived from an EMBL/GenBank/DDBJ whole genome shotgun (WGS) entry which is preliminary data.</text>
</comment>
<protein>
    <submittedName>
        <fullName evidence="1">Uncharacterized protein</fullName>
    </submittedName>
</protein>
<gene>
    <name evidence="1" type="ORF">KCX74_10865</name>
</gene>
<keyword evidence="2" id="KW-1185">Reference proteome</keyword>
<dbReference type="InterPro" id="IPR045751">
    <property type="entry name" value="DUF6179"/>
</dbReference>
<accession>A0A941DSV2</accession>
<dbReference type="Pfam" id="PF19677">
    <property type="entry name" value="DUF6179"/>
    <property type="match status" value="1"/>
</dbReference>
<evidence type="ECO:0000313" key="2">
    <source>
        <dbReference type="Proteomes" id="UP000675284"/>
    </source>
</evidence>
<sequence length="478" mass="55870">MGLDNTQDCSRSVSNIIIDRSRLKRNNYILSLLQEGQRVGAITSKKAYQIQGEIMQVLQQLIRKYTQGKSTSVTSETAEDIMVSLIYAMDVYVLHFNNPEDAIVHLNFESIKDIHAKGVELLRQYYEDAKQLYQEMKKIRLAVPVDAYNMTIDESLPVFMKQYNIIFGAQNTMASIDYPLAIDDMRLQGVIYIKQYLERLRIETKFCQFFSHQDLMYVLTNFGKIYHFNYHVELFNIFELMVNNAVFSLLAGKKASQVRISETQYKQLNRMLIACCADQRSKLIHESINQLQKELQTDQALTHYIDLYRNELVQRVNNAAKIGSFEIMIIREIEEHKKPMVLMLNENNRMSDIQMRNLVDRITGSDNTEKKVQLIRRYFVSLHDYLDLLNSGCLFADEYDALFDTLGDVELAILAKIVFYEKLRGDIRGFRFVVADGVEAESEWEMHYIGFMQQLDGERIEAVEHLIYDIDYEDLSFY</sequence>
<dbReference type="Proteomes" id="UP000675284">
    <property type="component" value="Unassembled WGS sequence"/>
</dbReference>
<dbReference type="AlphaFoldDB" id="A0A941DSV2"/>
<name>A0A941DSV2_9BACI</name>
<proteinExistence type="predicted"/>
<dbReference type="RefSeq" id="WP_166530424.1">
    <property type="nucleotide sequence ID" value="NZ_JAGSOT010000029.1"/>
</dbReference>
<evidence type="ECO:0000313" key="1">
    <source>
        <dbReference type="EMBL" id="MBR7796539.1"/>
    </source>
</evidence>
<dbReference type="EMBL" id="JAGSOT010000029">
    <property type="protein sequence ID" value="MBR7796539.1"/>
    <property type="molecule type" value="Genomic_DNA"/>
</dbReference>